<accession>A0ACB8RWK9</accession>
<dbReference type="Proteomes" id="UP000814033">
    <property type="component" value="Unassembled WGS sequence"/>
</dbReference>
<sequence>MLPAPIMEPFDAQMIDYPLDTDVHMHTTVSSPRPQWTLTEATMEFSDDIQPISTDPIEDVEIDMEPYYTAGPEYEMLDENDYVPSGGDPDLVDVDVRDAPEDIDAPPASPNPPLVPEPVASDAHVAFSGVKPPDVEHPHDLADPDTSHVAASLPPPLPSPQHRPDILPLENLTEVLDVHHTLPPDEKNDPDAAQYESDNEAGAPLADARAALDAGEEHLSPADPAVYIGQSTAEDGAESPERHPAPDHTQKADDETKGEQPEPASESDASGDYPDQAFHRPDAGHNIEDHKVHYEGDPDPHEISEGVYIEPPPPVLLDLPFSSATTSFCLFNAPDQSSTHLEGDEKTVYTTLLHQQPTLYYERLLDVFEALRQEDDIKSIPEFWDGELVLDAYDLQLVISEDNVYAREVTLHDLNVLHDGSDLAGPLRISLRSVVPRFIHRYHSLRDQITRLNFVDEGGVAHGASSELEDLTIGTTSLAAVVLTQDVQETSNDNQDEQGNTTHEGQQPAERPDAEAAVDLQDQPDEYREVYGRNAETLGQDDEYEDTTFINEQGRPTAALDADTTHPNDSTATGGETTEFQEALAPDDDEDGQVEYPGDNDETEDPEPLGQWADLAAEEDASDASPSGDAGHTVSNSAPDAEHTELQPSNIPHVWPSTIDAPDDLSGSADGFENNETGGSTSSPAQSPSVSLHGTIDQQKEALQLDDTFYTADDWDEDDQFDPDIDEPHDEPEGAASAAMDGASTDSSTLSSKASTKRTLEEADLEENEDSLTALASRTSSPGSKRARVT</sequence>
<reference evidence="1" key="1">
    <citation type="submission" date="2021-02" db="EMBL/GenBank/DDBJ databases">
        <authorList>
            <consortium name="DOE Joint Genome Institute"/>
            <person name="Ahrendt S."/>
            <person name="Looney B.P."/>
            <person name="Miyauchi S."/>
            <person name="Morin E."/>
            <person name="Drula E."/>
            <person name="Courty P.E."/>
            <person name="Chicoki N."/>
            <person name="Fauchery L."/>
            <person name="Kohler A."/>
            <person name="Kuo A."/>
            <person name="Labutti K."/>
            <person name="Pangilinan J."/>
            <person name="Lipzen A."/>
            <person name="Riley R."/>
            <person name="Andreopoulos W."/>
            <person name="He G."/>
            <person name="Johnson J."/>
            <person name="Barry K.W."/>
            <person name="Grigoriev I.V."/>
            <person name="Nagy L."/>
            <person name="Hibbett D."/>
            <person name="Henrissat B."/>
            <person name="Matheny P.B."/>
            <person name="Labbe J."/>
            <person name="Martin F."/>
        </authorList>
    </citation>
    <scope>NUCLEOTIDE SEQUENCE</scope>
    <source>
        <strain evidence="1">FP105234-sp</strain>
    </source>
</reference>
<gene>
    <name evidence="1" type="ORF">FA95DRAFT_1605415</name>
</gene>
<organism evidence="1 2">
    <name type="scientific">Auriscalpium vulgare</name>
    <dbReference type="NCBI Taxonomy" id="40419"/>
    <lineage>
        <taxon>Eukaryota</taxon>
        <taxon>Fungi</taxon>
        <taxon>Dikarya</taxon>
        <taxon>Basidiomycota</taxon>
        <taxon>Agaricomycotina</taxon>
        <taxon>Agaricomycetes</taxon>
        <taxon>Russulales</taxon>
        <taxon>Auriscalpiaceae</taxon>
        <taxon>Auriscalpium</taxon>
    </lineage>
</organism>
<comment type="caution">
    <text evidence="1">The sequence shown here is derived from an EMBL/GenBank/DDBJ whole genome shotgun (WGS) entry which is preliminary data.</text>
</comment>
<reference evidence="1" key="2">
    <citation type="journal article" date="2022" name="New Phytol.">
        <title>Evolutionary transition to the ectomycorrhizal habit in the genomes of a hyperdiverse lineage of mushroom-forming fungi.</title>
        <authorList>
            <person name="Looney B."/>
            <person name="Miyauchi S."/>
            <person name="Morin E."/>
            <person name="Drula E."/>
            <person name="Courty P.E."/>
            <person name="Kohler A."/>
            <person name="Kuo A."/>
            <person name="LaButti K."/>
            <person name="Pangilinan J."/>
            <person name="Lipzen A."/>
            <person name="Riley R."/>
            <person name="Andreopoulos W."/>
            <person name="He G."/>
            <person name="Johnson J."/>
            <person name="Nolan M."/>
            <person name="Tritt A."/>
            <person name="Barry K.W."/>
            <person name="Grigoriev I.V."/>
            <person name="Nagy L.G."/>
            <person name="Hibbett D."/>
            <person name="Henrissat B."/>
            <person name="Matheny P.B."/>
            <person name="Labbe J."/>
            <person name="Martin F.M."/>
        </authorList>
    </citation>
    <scope>NUCLEOTIDE SEQUENCE</scope>
    <source>
        <strain evidence="1">FP105234-sp</strain>
    </source>
</reference>
<protein>
    <submittedName>
        <fullName evidence="1">Uncharacterized protein</fullName>
    </submittedName>
</protein>
<evidence type="ECO:0000313" key="1">
    <source>
        <dbReference type="EMBL" id="KAI0048202.1"/>
    </source>
</evidence>
<name>A0ACB8RWK9_9AGAM</name>
<dbReference type="EMBL" id="MU275890">
    <property type="protein sequence ID" value="KAI0048202.1"/>
    <property type="molecule type" value="Genomic_DNA"/>
</dbReference>
<evidence type="ECO:0000313" key="2">
    <source>
        <dbReference type="Proteomes" id="UP000814033"/>
    </source>
</evidence>
<keyword evidence="2" id="KW-1185">Reference proteome</keyword>
<proteinExistence type="predicted"/>